<organism evidence="1 2">
    <name type="scientific">Cyclocybe aegerita</name>
    <name type="common">Black poplar mushroom</name>
    <name type="synonym">Agrocybe aegerita</name>
    <dbReference type="NCBI Taxonomy" id="1973307"/>
    <lineage>
        <taxon>Eukaryota</taxon>
        <taxon>Fungi</taxon>
        <taxon>Dikarya</taxon>
        <taxon>Basidiomycota</taxon>
        <taxon>Agaricomycotina</taxon>
        <taxon>Agaricomycetes</taxon>
        <taxon>Agaricomycetidae</taxon>
        <taxon>Agaricales</taxon>
        <taxon>Agaricineae</taxon>
        <taxon>Bolbitiaceae</taxon>
        <taxon>Cyclocybe</taxon>
    </lineage>
</organism>
<comment type="caution">
    <text evidence="1">The sequence shown here is derived from an EMBL/GenBank/DDBJ whole genome shotgun (WGS) entry which is preliminary data.</text>
</comment>
<gene>
    <name evidence="1" type="ORF">AAE3_LOCUS13006</name>
</gene>
<dbReference type="EMBL" id="CACVBS010000096">
    <property type="protein sequence ID" value="CAA7270753.1"/>
    <property type="molecule type" value="Genomic_DNA"/>
</dbReference>
<name>A0A8S0XT59_CYCAE</name>
<dbReference type="OrthoDB" id="3270336at2759"/>
<sequence length="652" mass="74331">MEHETVKSYFENIFIPQKRAENDPSKYDISSLNAQDYQSPRWWSLRWGWTAFIPRSLPFFGPLFGFLAHTPHVYPVKEPEEGYKLPVWVIEEMERLEEDLACAICYLCAQLRMAIIKPVLPFAFGYKKLHKTATAALHSFEKARDWYIIWMGMFSPLPHQMQEAATFLVVQPTMEPTAISEEVDDNLNIKSLQHTDQMAVISSADASVERTVAAASSSIVADPGSSEPRTSEYVTWQEFFQCREKANEGIMENESADDKQRRLNREWRPPTHKYDICEEFGPGREYNSDDDGSDYPGTYKITEEQLNAAVALDVAQIPDSNPRSPCVEHQDHESHVSDWTLAAQELSKLVNLEQGHDIFEEEILETVRVWFGFILPDTGTLSSIKSLSAENDQKNFLKLLGFPWIAASKETLFHPSIAAAARFLKKLISKEKIQDVEWDLGTGHHRSLSINRRFACIRVVHPDGDKSKSLYLFDFGARATEPWKICMMSVSHALMLCRLDLQWKEYELAHYLVQNGIPFRTLQLSSTVRRAPIVSKLQQKHPFHPPSYTFTIDDYHAYLDRCGELLKSPHGRAALLTGGYIWRIAISSVSLDSVMLGPTGWSTKPEEMLVVREPSTGKEYIDDQLTEHELEILSGLNICMMGKANSMSVMSH</sequence>
<evidence type="ECO:0000313" key="2">
    <source>
        <dbReference type="Proteomes" id="UP000467700"/>
    </source>
</evidence>
<keyword evidence="2" id="KW-1185">Reference proteome</keyword>
<evidence type="ECO:0000313" key="1">
    <source>
        <dbReference type="EMBL" id="CAA7270753.1"/>
    </source>
</evidence>
<reference evidence="1 2" key="1">
    <citation type="submission" date="2020-01" db="EMBL/GenBank/DDBJ databases">
        <authorList>
            <person name="Gupta K D."/>
        </authorList>
    </citation>
    <scope>NUCLEOTIDE SEQUENCE [LARGE SCALE GENOMIC DNA]</scope>
</reference>
<proteinExistence type="predicted"/>
<dbReference type="Proteomes" id="UP000467700">
    <property type="component" value="Unassembled WGS sequence"/>
</dbReference>
<protein>
    <submittedName>
        <fullName evidence="1">Uncharacterized protein</fullName>
    </submittedName>
</protein>
<accession>A0A8S0XT59</accession>
<dbReference type="AlphaFoldDB" id="A0A8S0XT59"/>